<keyword evidence="8" id="KW-1185">Reference proteome</keyword>
<dbReference type="AlphaFoldDB" id="A0A517QHX7"/>
<dbReference type="Proteomes" id="UP000315724">
    <property type="component" value="Chromosome"/>
</dbReference>
<dbReference type="Pfam" id="PF00916">
    <property type="entry name" value="Sulfate_transp"/>
    <property type="match status" value="2"/>
</dbReference>
<protein>
    <submittedName>
        <fullName evidence="7">C4-dicarboxylic acid transporter DauA</fullName>
    </submittedName>
</protein>
<feature type="transmembrane region" description="Helical" evidence="5">
    <location>
        <begin position="513"/>
        <end position="540"/>
    </location>
</feature>
<dbReference type="OrthoDB" id="9769739at2"/>
<feature type="transmembrane region" description="Helical" evidence="5">
    <location>
        <begin position="94"/>
        <end position="117"/>
    </location>
</feature>
<feature type="domain" description="SLC26A/SulP transporter" evidence="6">
    <location>
        <begin position="304"/>
        <end position="518"/>
    </location>
</feature>
<gene>
    <name evidence="7" type="primary">dauA_2</name>
    <name evidence="7" type="ORF">Mal48_04600</name>
</gene>
<keyword evidence="2 5" id="KW-0812">Transmembrane</keyword>
<dbReference type="EMBL" id="CP036267">
    <property type="protein sequence ID" value="QDT31228.1"/>
    <property type="molecule type" value="Genomic_DNA"/>
</dbReference>
<evidence type="ECO:0000313" key="7">
    <source>
        <dbReference type="EMBL" id="QDT31228.1"/>
    </source>
</evidence>
<organism evidence="7 8">
    <name type="scientific">Thalassoglobus polymorphus</name>
    <dbReference type="NCBI Taxonomy" id="2527994"/>
    <lineage>
        <taxon>Bacteria</taxon>
        <taxon>Pseudomonadati</taxon>
        <taxon>Planctomycetota</taxon>
        <taxon>Planctomycetia</taxon>
        <taxon>Planctomycetales</taxon>
        <taxon>Planctomycetaceae</taxon>
        <taxon>Thalassoglobus</taxon>
    </lineage>
</organism>
<feature type="transmembrane region" description="Helical" evidence="5">
    <location>
        <begin position="123"/>
        <end position="145"/>
    </location>
</feature>
<evidence type="ECO:0000256" key="3">
    <source>
        <dbReference type="ARBA" id="ARBA00022989"/>
    </source>
</evidence>
<comment type="subcellular location">
    <subcellularLocation>
        <location evidence="1">Membrane</location>
        <topology evidence="1">Multi-pass membrane protein</topology>
    </subcellularLocation>
</comment>
<keyword evidence="4 5" id="KW-0472">Membrane</keyword>
<feature type="transmembrane region" description="Helical" evidence="5">
    <location>
        <begin position="463"/>
        <end position="493"/>
    </location>
</feature>
<evidence type="ECO:0000256" key="1">
    <source>
        <dbReference type="ARBA" id="ARBA00004141"/>
    </source>
</evidence>
<evidence type="ECO:0000256" key="4">
    <source>
        <dbReference type="ARBA" id="ARBA00023136"/>
    </source>
</evidence>
<accession>A0A517QHX7</accession>
<dbReference type="RefSeq" id="WP_145195647.1">
    <property type="nucleotide sequence ID" value="NZ_CP036267.1"/>
</dbReference>
<feature type="transmembrane region" description="Helical" evidence="5">
    <location>
        <begin position="419"/>
        <end position="442"/>
    </location>
</feature>
<dbReference type="InterPro" id="IPR011547">
    <property type="entry name" value="SLC26A/SulP_dom"/>
</dbReference>
<reference evidence="7 8" key="1">
    <citation type="submission" date="2019-02" db="EMBL/GenBank/DDBJ databases">
        <title>Deep-cultivation of Planctomycetes and their phenomic and genomic characterization uncovers novel biology.</title>
        <authorList>
            <person name="Wiegand S."/>
            <person name="Jogler M."/>
            <person name="Boedeker C."/>
            <person name="Pinto D."/>
            <person name="Vollmers J."/>
            <person name="Rivas-Marin E."/>
            <person name="Kohn T."/>
            <person name="Peeters S.H."/>
            <person name="Heuer A."/>
            <person name="Rast P."/>
            <person name="Oberbeckmann S."/>
            <person name="Bunk B."/>
            <person name="Jeske O."/>
            <person name="Meyerdierks A."/>
            <person name="Storesund J.E."/>
            <person name="Kallscheuer N."/>
            <person name="Luecker S."/>
            <person name="Lage O.M."/>
            <person name="Pohl T."/>
            <person name="Merkel B.J."/>
            <person name="Hornburger P."/>
            <person name="Mueller R.-W."/>
            <person name="Bruemmer F."/>
            <person name="Labrenz M."/>
            <person name="Spormann A.M."/>
            <person name="Op den Camp H."/>
            <person name="Overmann J."/>
            <person name="Amann R."/>
            <person name="Jetten M.S.M."/>
            <person name="Mascher T."/>
            <person name="Medema M.H."/>
            <person name="Devos D.P."/>
            <person name="Kaster A.-K."/>
            <person name="Ovreas L."/>
            <person name="Rohde M."/>
            <person name="Galperin M.Y."/>
            <person name="Jogler C."/>
        </authorList>
    </citation>
    <scope>NUCLEOTIDE SEQUENCE [LARGE SCALE GENOMIC DNA]</scope>
    <source>
        <strain evidence="7 8">Mal48</strain>
    </source>
</reference>
<sequence>MSTSQNSNDQPEETRSNWRSDLPASIVVFLVALPLCMGIAIASGVPVSAGLATGIIAGIVVGSLSGCALQVSGPAAGLTVIVYEVVTRHGLEMLGLVVLLGGIFQLAAATLHLGQWFRAVSPAVVNGMLAGIGVIIFASQFHVMLDDKPKESALENLATIPDAITKAWKAPSFTEKDRRHVQRESLMQLAELHRQQEVIHEKLTERLPNHKETVVAPGSVQVDDLIERQESLIAKTQVFVQESLTFFEEYPERESKLLAAEDRAIQAMSVSLDFLRSDDPSQALKVEKEASSAILAIEGVYKNHEMAAGIGILTILTLVLWATFSFGKLKIIPGPLLAILVGTSLAAFLELPVLYVEIPDSISEELHILSWATLQDAPWGGVILSAIVLAIVASAETLLSATAVDQMHNGPRTRYDKELFSQGVGNMVAGFVGGLPMTGVIVRSSANVHAGAKTRMSAILHGVWLLVFVVFLGTILRMIPTSALAAILVYIGYKLCDWKKVQALMQYGWGEVAVYLVTVIVIVVEDLLIGVAVGLGLSMLKLMFSVGKLNITMTQLPNKKVDLKLSGASTFLKIPSLANQLELIPPGTEVNVDISELNYIDHACVSLLTTWGNQHTQTGGTVNVDWEALKLFARNGVQESQAPVPVSASVDRQVEIADPAFN</sequence>
<dbReference type="GO" id="GO:0016020">
    <property type="term" value="C:membrane"/>
    <property type="evidence" value="ECO:0007669"/>
    <property type="project" value="UniProtKB-SubCell"/>
</dbReference>
<evidence type="ECO:0000256" key="2">
    <source>
        <dbReference type="ARBA" id="ARBA00022692"/>
    </source>
</evidence>
<name>A0A517QHX7_9PLAN</name>
<feature type="transmembrane region" description="Helical" evidence="5">
    <location>
        <begin position="55"/>
        <end position="82"/>
    </location>
</feature>
<feature type="transmembrane region" description="Helical" evidence="5">
    <location>
        <begin position="336"/>
        <end position="356"/>
    </location>
</feature>
<dbReference type="InterPro" id="IPR001902">
    <property type="entry name" value="SLC26A/SulP_fam"/>
</dbReference>
<keyword evidence="3 5" id="KW-1133">Transmembrane helix</keyword>
<proteinExistence type="predicted"/>
<feature type="transmembrane region" description="Helical" evidence="5">
    <location>
        <begin position="377"/>
        <end position="399"/>
    </location>
</feature>
<feature type="transmembrane region" description="Helical" evidence="5">
    <location>
        <begin position="21"/>
        <end position="43"/>
    </location>
</feature>
<dbReference type="GO" id="GO:0055085">
    <property type="term" value="P:transmembrane transport"/>
    <property type="evidence" value="ECO:0007669"/>
    <property type="project" value="InterPro"/>
</dbReference>
<evidence type="ECO:0000256" key="5">
    <source>
        <dbReference type="SAM" id="Phobius"/>
    </source>
</evidence>
<dbReference type="PANTHER" id="PTHR11814">
    <property type="entry name" value="SULFATE TRANSPORTER"/>
    <property type="match status" value="1"/>
</dbReference>
<feature type="domain" description="SLC26A/SulP transporter" evidence="6">
    <location>
        <begin position="19"/>
        <end position="166"/>
    </location>
</feature>
<feature type="transmembrane region" description="Helical" evidence="5">
    <location>
        <begin position="306"/>
        <end position="324"/>
    </location>
</feature>
<dbReference type="KEGG" id="tpol:Mal48_04600"/>
<evidence type="ECO:0000259" key="6">
    <source>
        <dbReference type="Pfam" id="PF00916"/>
    </source>
</evidence>
<evidence type="ECO:0000313" key="8">
    <source>
        <dbReference type="Proteomes" id="UP000315724"/>
    </source>
</evidence>